<evidence type="ECO:0000256" key="4">
    <source>
        <dbReference type="SAM" id="SignalP"/>
    </source>
</evidence>
<dbReference type="GO" id="GO:0016787">
    <property type="term" value="F:hydrolase activity"/>
    <property type="evidence" value="ECO:0007669"/>
    <property type="project" value="UniProtKB-KW"/>
</dbReference>
<dbReference type="InterPro" id="IPR000073">
    <property type="entry name" value="AB_hydrolase_1"/>
</dbReference>
<dbReference type="Pfam" id="PF00561">
    <property type="entry name" value="Abhydrolase_1"/>
    <property type="match status" value="1"/>
</dbReference>
<dbReference type="EMBL" id="JACHIV010000001">
    <property type="protein sequence ID" value="MBB5068476.1"/>
    <property type="molecule type" value="Genomic_DNA"/>
</dbReference>
<comment type="similarity">
    <text evidence="1">Belongs to the peptidase S33 family.</text>
</comment>
<gene>
    <name evidence="6" type="ORF">BJ969_001564</name>
</gene>
<accession>A0A840N8J1</accession>
<dbReference type="SUPFAM" id="SSF53474">
    <property type="entry name" value="alpha/beta-Hydrolases"/>
    <property type="match status" value="1"/>
</dbReference>
<keyword evidence="7" id="KW-1185">Reference proteome</keyword>
<dbReference type="PANTHER" id="PTHR43248">
    <property type="entry name" value="2-SUCCINYL-6-HYDROXY-2,4-CYCLOHEXADIENE-1-CARBOXYLATE SYNTHASE"/>
    <property type="match status" value="1"/>
</dbReference>
<keyword evidence="3" id="KW-0378">Hydrolase</keyword>
<evidence type="ECO:0000256" key="2">
    <source>
        <dbReference type="ARBA" id="ARBA00022729"/>
    </source>
</evidence>
<protein>
    <submittedName>
        <fullName evidence="6">Pimeloyl-ACP methyl ester carboxylesterase</fullName>
    </submittedName>
</protein>
<sequence>MLSRVTRSSLAAVALPLLLLATGCDHPPLPAKPPLPSLPQAAVAPEKLARFYDQEPAWGPCADYATTDGDREAFANPGFECARVEVPLDYDRPEGPTAQIAMLRIPARGERIGSLQYNPGGPGQSGMSVAATMLADPLTTSPIGEKFDLIGFDPRGTGASTPALDCFTDAEREDGALTMLLRFGAVDWTEQQARDLADQCAERSGGSDVLEHVGTRDAAQDLDIIREVLGDEKLNLLGQSYGTRLGAVYAEMFPENVRALVLDGPLDPAAKTLDRFEAQMTVTQRSFDELAAFCATGPACPLGTDPARATENFQNIVRPLLDAPVPALDGRRLTFNDAIDATITGLADEAAYPVLVQGLTELTSGRGDMLLAMRDAASSRAPDGKYSNALEANLAINCLDEDRRTPAEETALKRAVYAAAPFTDPGRPVVDAHDGCEDWPVRPTLGIPYAEGIEGLPPTLAVAATGDPLTPYEGGVNLAETLGSSLLTVDVARHGTVLLGGNACVDGIVADYLETSRTPPEGARCAG</sequence>
<comment type="caution">
    <text evidence="6">The sequence shown here is derived from an EMBL/GenBank/DDBJ whole genome shotgun (WGS) entry which is preliminary data.</text>
</comment>
<name>A0A840N8J1_9PSEU</name>
<dbReference type="RefSeq" id="WP_221315740.1">
    <property type="nucleotide sequence ID" value="NZ_JACHIV010000001.1"/>
</dbReference>
<evidence type="ECO:0000259" key="5">
    <source>
        <dbReference type="Pfam" id="PF00561"/>
    </source>
</evidence>
<reference evidence="6 7" key="1">
    <citation type="submission" date="2020-08" db="EMBL/GenBank/DDBJ databases">
        <title>Sequencing the genomes of 1000 actinobacteria strains.</title>
        <authorList>
            <person name="Klenk H.-P."/>
        </authorList>
    </citation>
    <scope>NUCLEOTIDE SEQUENCE [LARGE SCALE GENOMIC DNA]</scope>
    <source>
        <strain evidence="6 7">DSM 45582</strain>
    </source>
</reference>
<dbReference type="InterPro" id="IPR051601">
    <property type="entry name" value="Serine_prot/Carboxylest_S33"/>
</dbReference>
<evidence type="ECO:0000313" key="7">
    <source>
        <dbReference type="Proteomes" id="UP000580474"/>
    </source>
</evidence>
<organism evidence="6 7">
    <name type="scientific">Saccharopolyspora gloriosae</name>
    <dbReference type="NCBI Taxonomy" id="455344"/>
    <lineage>
        <taxon>Bacteria</taxon>
        <taxon>Bacillati</taxon>
        <taxon>Actinomycetota</taxon>
        <taxon>Actinomycetes</taxon>
        <taxon>Pseudonocardiales</taxon>
        <taxon>Pseudonocardiaceae</taxon>
        <taxon>Saccharopolyspora</taxon>
    </lineage>
</organism>
<evidence type="ECO:0000256" key="3">
    <source>
        <dbReference type="ARBA" id="ARBA00022801"/>
    </source>
</evidence>
<dbReference type="Gene3D" id="3.40.50.1820">
    <property type="entry name" value="alpha/beta hydrolase"/>
    <property type="match status" value="1"/>
</dbReference>
<evidence type="ECO:0000313" key="6">
    <source>
        <dbReference type="EMBL" id="MBB5068476.1"/>
    </source>
</evidence>
<dbReference type="InterPro" id="IPR029058">
    <property type="entry name" value="AB_hydrolase_fold"/>
</dbReference>
<dbReference type="PROSITE" id="PS51257">
    <property type="entry name" value="PROKAR_LIPOPROTEIN"/>
    <property type="match status" value="1"/>
</dbReference>
<dbReference type="AlphaFoldDB" id="A0A840N8J1"/>
<feature type="signal peptide" evidence="4">
    <location>
        <begin position="1"/>
        <end position="23"/>
    </location>
</feature>
<keyword evidence="2 4" id="KW-0732">Signal</keyword>
<dbReference type="Proteomes" id="UP000580474">
    <property type="component" value="Unassembled WGS sequence"/>
</dbReference>
<proteinExistence type="inferred from homology"/>
<feature type="domain" description="AB hydrolase-1" evidence="5">
    <location>
        <begin position="118"/>
        <end position="489"/>
    </location>
</feature>
<dbReference type="PANTHER" id="PTHR43248:SF29">
    <property type="entry name" value="TRIPEPTIDYL AMINOPEPTIDASE"/>
    <property type="match status" value="1"/>
</dbReference>
<evidence type="ECO:0000256" key="1">
    <source>
        <dbReference type="ARBA" id="ARBA00010088"/>
    </source>
</evidence>
<feature type="chain" id="PRO_5039497132" evidence="4">
    <location>
        <begin position="24"/>
        <end position="527"/>
    </location>
</feature>